<evidence type="ECO:0008006" key="3">
    <source>
        <dbReference type="Google" id="ProtNLM"/>
    </source>
</evidence>
<name>A0A4U6UQM1_SETVI</name>
<dbReference type="AlphaFoldDB" id="A0A4U6UQM1"/>
<gene>
    <name evidence="1" type="ORF">SEVIR_5G456800v2</name>
</gene>
<sequence length="122" mass="14183">MNLDSYTCELCILQRSETAAHLFFRCNFAKACWNSIGISFTPTRPILRIVKQIKQRFAKPFFMEIVILLMWSIWATRNDWMLNAADPLVQKCKAIFISAFGLLKHRACPSLLQPMEDWLNAL</sequence>
<evidence type="ECO:0000313" key="2">
    <source>
        <dbReference type="Proteomes" id="UP000298652"/>
    </source>
</evidence>
<protein>
    <recommendedName>
        <fullName evidence="3">Reverse transcriptase zinc-binding domain-containing protein</fullName>
    </recommendedName>
</protein>
<dbReference type="Proteomes" id="UP000298652">
    <property type="component" value="Chromosome 5"/>
</dbReference>
<accession>A0A4U6UQM1</accession>
<proteinExistence type="predicted"/>
<dbReference type="EMBL" id="CM016556">
    <property type="protein sequence ID" value="TKW18821.1"/>
    <property type="molecule type" value="Genomic_DNA"/>
</dbReference>
<keyword evidence="2" id="KW-1185">Reference proteome</keyword>
<reference evidence="1" key="1">
    <citation type="submission" date="2019-03" db="EMBL/GenBank/DDBJ databases">
        <title>WGS assembly of Setaria viridis.</title>
        <authorList>
            <person name="Huang P."/>
            <person name="Jenkins J."/>
            <person name="Grimwood J."/>
            <person name="Barry K."/>
            <person name="Healey A."/>
            <person name="Mamidi S."/>
            <person name="Sreedasyam A."/>
            <person name="Shu S."/>
            <person name="Feldman M."/>
            <person name="Wu J."/>
            <person name="Yu Y."/>
            <person name="Chen C."/>
            <person name="Johnson J."/>
            <person name="Rokhsar D."/>
            <person name="Baxter I."/>
            <person name="Schmutz J."/>
            <person name="Brutnell T."/>
            <person name="Kellogg E."/>
        </authorList>
    </citation>
    <scope>NUCLEOTIDE SEQUENCE [LARGE SCALE GENOMIC DNA]</scope>
</reference>
<evidence type="ECO:0000313" key="1">
    <source>
        <dbReference type="EMBL" id="TKW18821.1"/>
    </source>
</evidence>
<organism evidence="1 2">
    <name type="scientific">Setaria viridis</name>
    <name type="common">Green bristlegrass</name>
    <name type="synonym">Setaria italica subsp. viridis</name>
    <dbReference type="NCBI Taxonomy" id="4556"/>
    <lineage>
        <taxon>Eukaryota</taxon>
        <taxon>Viridiplantae</taxon>
        <taxon>Streptophyta</taxon>
        <taxon>Embryophyta</taxon>
        <taxon>Tracheophyta</taxon>
        <taxon>Spermatophyta</taxon>
        <taxon>Magnoliopsida</taxon>
        <taxon>Liliopsida</taxon>
        <taxon>Poales</taxon>
        <taxon>Poaceae</taxon>
        <taxon>PACMAD clade</taxon>
        <taxon>Panicoideae</taxon>
        <taxon>Panicodae</taxon>
        <taxon>Paniceae</taxon>
        <taxon>Cenchrinae</taxon>
        <taxon>Setaria</taxon>
    </lineage>
</organism>
<dbReference type="Gramene" id="TKW18821">
    <property type="protein sequence ID" value="TKW18821"/>
    <property type="gene ID" value="SEVIR_5G456800v2"/>
</dbReference>